<comment type="caution">
    <text evidence="1">The sequence shown here is derived from an EMBL/GenBank/DDBJ whole genome shotgun (WGS) entry which is preliminary data.</text>
</comment>
<dbReference type="AlphaFoldDB" id="A0A2U1ZUK0"/>
<evidence type="ECO:0000313" key="2">
    <source>
        <dbReference type="Proteomes" id="UP000245166"/>
    </source>
</evidence>
<reference evidence="1 2" key="1">
    <citation type="submission" date="2018-03" db="EMBL/GenBank/DDBJ databases">
        <title>Genome assembly of novel Miniimonas species PCH200.</title>
        <authorList>
            <person name="Thakur V."/>
            <person name="Kumar V."/>
            <person name="Singh D."/>
        </authorList>
    </citation>
    <scope>NUCLEOTIDE SEQUENCE [LARGE SCALE GENOMIC DNA]</scope>
    <source>
        <strain evidence="1 2">PCH200</strain>
    </source>
</reference>
<accession>A0A2U1ZUK0</accession>
<dbReference type="Proteomes" id="UP000245166">
    <property type="component" value="Unassembled WGS sequence"/>
</dbReference>
<keyword evidence="2" id="KW-1185">Reference proteome</keyword>
<dbReference type="RefSeq" id="WP_109229035.1">
    <property type="nucleotide sequence ID" value="NZ_PYHR01000002.1"/>
</dbReference>
<name>A0A2U1ZUK0_9MICO</name>
<dbReference type="EMBL" id="PYHR01000002">
    <property type="protein sequence ID" value="PWD50654.1"/>
    <property type="molecule type" value="Genomic_DNA"/>
</dbReference>
<proteinExistence type="predicted"/>
<evidence type="ECO:0000313" key="1">
    <source>
        <dbReference type="EMBL" id="PWD50654.1"/>
    </source>
</evidence>
<dbReference type="InterPro" id="IPR044548">
    <property type="entry name" value="AF0060_NTP-PPase_MazG-like"/>
</dbReference>
<evidence type="ECO:0008006" key="3">
    <source>
        <dbReference type="Google" id="ProtNLM"/>
    </source>
</evidence>
<organism evidence="1 2">
    <name type="scientific">Serinibacter arcticus</name>
    <dbReference type="NCBI Taxonomy" id="1655435"/>
    <lineage>
        <taxon>Bacteria</taxon>
        <taxon>Bacillati</taxon>
        <taxon>Actinomycetota</taxon>
        <taxon>Actinomycetes</taxon>
        <taxon>Micrococcales</taxon>
        <taxon>Beutenbergiaceae</taxon>
        <taxon>Serinibacter</taxon>
    </lineage>
</organism>
<gene>
    <name evidence="1" type="ORF">C8046_08295</name>
</gene>
<sequence>MPTTAAQIASLSRWIDAGSTGRDAEAVTWGRLAKVSEEQGEVIAAYIGATGQNPRKGVTHTIDDVVEELLDVALTALAAVEHLRGAPGDSLALLDAKVTAVIDRARPHGLED</sequence>
<dbReference type="CDD" id="cd11533">
    <property type="entry name" value="NTP-PPase_Af0060_like"/>
    <property type="match status" value="1"/>
</dbReference>
<protein>
    <recommendedName>
        <fullName evidence="3">NTP pyrophosphohydrolase MazG putative catalytic core domain-containing protein</fullName>
    </recommendedName>
</protein>
<dbReference type="OrthoDB" id="3785106at2"/>